<dbReference type="InterPro" id="IPR036962">
    <property type="entry name" value="Glyco_hydro_3_N_sf"/>
</dbReference>
<dbReference type="Gene3D" id="3.40.50.1700">
    <property type="entry name" value="Glycoside hydrolase family 3 C-terminal domain"/>
    <property type="match status" value="1"/>
</dbReference>
<dbReference type="Pfam" id="PF00933">
    <property type="entry name" value="Glyco_hydro_3"/>
    <property type="match status" value="1"/>
</dbReference>
<evidence type="ECO:0000256" key="1">
    <source>
        <dbReference type="ARBA" id="ARBA00005336"/>
    </source>
</evidence>
<keyword evidence="8" id="KW-1185">Reference proteome</keyword>
<dbReference type="Gene3D" id="3.20.20.300">
    <property type="entry name" value="Glycoside hydrolase, family 3, N-terminal domain"/>
    <property type="match status" value="1"/>
</dbReference>
<sequence>MKHREIIEQLTLAEKAALMSGKSVWETKDFPEKGIPSVFLSDGPHGIRKQEGSGDHLGLNASVPATCFPTAATLANSWDPNLVEEVGVALGAEASSLGVHVVLGPGLNIKRNPLCGRNFEYYSEDPYQAGKMAAAMIRGLQSQGVAATPKHFAVNSQELRRMASDSVVDERTLREIYLTGFEIAVREGNPKAIMSAYNKINGIYANEDKRLLRDILRDEWGFTGFVVSDWGGSNDHVLGVENGSHLEMPGTTTVGQKELIVAVQSGRLSERVLDERVDELLQVVLELAAQEKRSIHPEGQHRLAQRAAAESIVLLKNDEQILPLKAEKTVAIIGEFAQNPRYQGAGSSLINARQVENTVDSIVDYSLTVVGYAQGYQRIDQPDETLVTEAIALAKQADTVLYYMGLDEISESEGLDRSHLNLPQNQLYLLGKLAAVHENIVVVLSAGSVVDMSWTQHVKAVIHGYLAGEAGARAMLDALTGIVNPSGKLSETYPVNLADVPSSKDFPAEGDYALYREGLYVGYRYFDTSKKAVHYPFGYGLSYTTFAYSDLLVHETGISVTVTNTGTCAGAEVVQLYVGKEDGAIFRPKKELKGFAKVYLEAGQSKEITISFDDKTFRYFNTLTNSFEVEGGVYQLYIGTSVSDIRLVAEVTQAATTDQLPDMAGLERYQSGQVDQVTDEEFARLLGRPVPVESWTIGQELRLNDPLLKLQYAKSGLARLIYKLLHHLLKKAEKKGKPDLNLLFLYNMPFRALAKMTGGMLDQQMVAAILVIVNGHFIKGVSQLWKAFRAKNSYQKQLS</sequence>
<keyword evidence="2 4" id="KW-0378">Hydrolase</keyword>
<dbReference type="SUPFAM" id="SSF51445">
    <property type="entry name" value="(Trans)glycosidases"/>
    <property type="match status" value="1"/>
</dbReference>
<dbReference type="Pfam" id="PF14310">
    <property type="entry name" value="Fn3-like"/>
    <property type="match status" value="1"/>
</dbReference>
<keyword evidence="3" id="KW-0119">Carbohydrate metabolism</keyword>
<evidence type="ECO:0000313" key="7">
    <source>
        <dbReference type="EMBL" id="MWV55575.1"/>
    </source>
</evidence>
<dbReference type="EMBL" id="WUBJ01000001">
    <property type="protein sequence ID" value="MWV55575.1"/>
    <property type="molecule type" value="Genomic_DNA"/>
</dbReference>
<evidence type="ECO:0000313" key="6">
    <source>
        <dbReference type="EMBL" id="MTB63447.1"/>
    </source>
</evidence>
<gene>
    <name evidence="6" type="ORF">GGG87_00270</name>
    <name evidence="7" type="ORF">GGH11_01015</name>
</gene>
<dbReference type="InterPro" id="IPR026891">
    <property type="entry name" value="Fn3-like"/>
</dbReference>
<dbReference type="InterPro" id="IPR019800">
    <property type="entry name" value="Glyco_hydro_3_AS"/>
</dbReference>
<dbReference type="PANTHER" id="PTHR42715">
    <property type="entry name" value="BETA-GLUCOSIDASE"/>
    <property type="match status" value="1"/>
</dbReference>
<evidence type="ECO:0000313" key="8">
    <source>
        <dbReference type="Proteomes" id="UP000435060"/>
    </source>
</evidence>
<protein>
    <submittedName>
        <fullName evidence="7">Glycosyl hydrolase</fullName>
    </submittedName>
</protein>
<evidence type="ECO:0000256" key="3">
    <source>
        <dbReference type="ARBA" id="ARBA00023277"/>
    </source>
</evidence>
<dbReference type="InterPro" id="IPR036881">
    <property type="entry name" value="Glyco_hydro_3_C_sf"/>
</dbReference>
<dbReference type="PROSITE" id="PS00775">
    <property type="entry name" value="GLYCOSYL_HYDROL_F3"/>
    <property type="match status" value="1"/>
</dbReference>
<accession>A0A6I4RN63</accession>
<dbReference type="InterPro" id="IPR001764">
    <property type="entry name" value="Glyco_hydro_3_N"/>
</dbReference>
<dbReference type="Pfam" id="PF01915">
    <property type="entry name" value="Glyco_hydro_3_C"/>
    <property type="match status" value="1"/>
</dbReference>
<dbReference type="PRINTS" id="PR00133">
    <property type="entry name" value="GLHYDRLASE3"/>
</dbReference>
<reference evidence="7 9" key="1">
    <citation type="submission" date="2019-10" db="EMBL/GenBank/DDBJ databases">
        <title>Streptococcis sp, isolated from the respiratory tract of Marmot.</title>
        <authorList>
            <person name="Zhang G."/>
        </authorList>
    </citation>
    <scope>NUCLEOTIDE SEQUENCE [LARGE SCALE GENOMIC DNA]</scope>
    <source>
        <strain evidence="9">zg-70</strain>
        <strain evidence="7">Zg-70</strain>
    </source>
</reference>
<dbReference type="Proteomes" id="UP000435060">
    <property type="component" value="Unassembled WGS sequence"/>
</dbReference>
<dbReference type="Gene3D" id="2.60.40.10">
    <property type="entry name" value="Immunoglobulins"/>
    <property type="match status" value="1"/>
</dbReference>
<proteinExistence type="inferred from homology"/>
<dbReference type="InterPro" id="IPR050288">
    <property type="entry name" value="Cellulose_deg_GH3"/>
</dbReference>
<dbReference type="InterPro" id="IPR013783">
    <property type="entry name" value="Ig-like_fold"/>
</dbReference>
<evidence type="ECO:0000256" key="4">
    <source>
        <dbReference type="RuleBase" id="RU361161"/>
    </source>
</evidence>
<dbReference type="SUPFAM" id="SSF52279">
    <property type="entry name" value="Beta-D-glucan exohydrolase, C-terminal domain"/>
    <property type="match status" value="1"/>
</dbReference>
<dbReference type="RefSeq" id="WP_154632435.1">
    <property type="nucleotide sequence ID" value="NZ_CP072115.1"/>
</dbReference>
<organism evidence="7 9">
    <name type="scientific">Streptococcus zhangguiae</name>
    <dbReference type="NCBI Taxonomy" id="2664091"/>
    <lineage>
        <taxon>Bacteria</taxon>
        <taxon>Bacillati</taxon>
        <taxon>Bacillota</taxon>
        <taxon>Bacilli</taxon>
        <taxon>Lactobacillales</taxon>
        <taxon>Streptococcaceae</taxon>
        <taxon>Streptococcus</taxon>
    </lineage>
</organism>
<dbReference type="GO" id="GO:0008422">
    <property type="term" value="F:beta-glucosidase activity"/>
    <property type="evidence" value="ECO:0007669"/>
    <property type="project" value="UniProtKB-ARBA"/>
</dbReference>
<dbReference type="EMBL" id="WLCG01000001">
    <property type="protein sequence ID" value="MTB63447.1"/>
    <property type="molecule type" value="Genomic_DNA"/>
</dbReference>
<dbReference type="SMART" id="SM01217">
    <property type="entry name" value="Fn3_like"/>
    <property type="match status" value="1"/>
</dbReference>
<comment type="caution">
    <text evidence="7">The sequence shown here is derived from an EMBL/GenBank/DDBJ whole genome shotgun (WGS) entry which is preliminary data.</text>
</comment>
<dbReference type="PANTHER" id="PTHR42715:SF10">
    <property type="entry name" value="BETA-GLUCOSIDASE"/>
    <property type="match status" value="1"/>
</dbReference>
<evidence type="ECO:0000256" key="2">
    <source>
        <dbReference type="ARBA" id="ARBA00022801"/>
    </source>
</evidence>
<name>A0A6I4RN63_9STRE</name>
<dbReference type="InterPro" id="IPR002772">
    <property type="entry name" value="Glyco_hydro_3_C"/>
</dbReference>
<evidence type="ECO:0000259" key="5">
    <source>
        <dbReference type="SMART" id="SM01217"/>
    </source>
</evidence>
<keyword evidence="4" id="KW-0326">Glycosidase</keyword>
<comment type="similarity">
    <text evidence="1 4">Belongs to the glycosyl hydrolase 3 family.</text>
</comment>
<dbReference type="GO" id="GO:0005975">
    <property type="term" value="P:carbohydrate metabolic process"/>
    <property type="evidence" value="ECO:0007669"/>
    <property type="project" value="InterPro"/>
</dbReference>
<dbReference type="AlphaFoldDB" id="A0A6I4RN63"/>
<feature type="domain" description="Fibronectin type III-like" evidence="5">
    <location>
        <begin position="572"/>
        <end position="642"/>
    </location>
</feature>
<dbReference type="FunFam" id="2.60.40.10:FF:000495">
    <property type="entry name" value="Periplasmic beta-glucosidase"/>
    <property type="match status" value="1"/>
</dbReference>
<evidence type="ECO:0000313" key="9">
    <source>
        <dbReference type="Proteomes" id="UP000435423"/>
    </source>
</evidence>
<dbReference type="Proteomes" id="UP000435423">
    <property type="component" value="Unassembled WGS sequence"/>
</dbReference>
<dbReference type="InterPro" id="IPR017853">
    <property type="entry name" value="GH"/>
</dbReference>
<reference evidence="6 8" key="2">
    <citation type="submission" date="2019-11" db="EMBL/GenBank/DDBJ databases">
        <title>Streptococcis sp. isolated from the respiratory tract of Marmot.</title>
        <authorList>
            <person name="Zhang G."/>
        </authorList>
    </citation>
    <scope>NUCLEOTIDE SEQUENCE [LARGE SCALE GENOMIC DNA]</scope>
    <source>
        <strain evidence="8">zg-86</strain>
        <strain evidence="6">Zg-86</strain>
    </source>
</reference>